<sequence length="154" mass="17378">MSRTSRVLLLAGSKKLQNLVAFTTDVAEEVRIHRREPGCSRATVQKPRNNPAGLLRATNREQEIILFLFSSLRNTTPRLGIGNVQKTGMSRKKEKVCRGDRRSAVGIFNLEGNKIITESLSSEIFRKQRAVYCVTPVIKVYGQNDIRKFNSTDN</sequence>
<gene>
    <name evidence="1" type="ORF">QLX08_006237</name>
</gene>
<accession>A0AAW0ZUY7</accession>
<proteinExistence type="predicted"/>
<organism evidence="1 2">
    <name type="scientific">Tetragonisca angustula</name>
    <dbReference type="NCBI Taxonomy" id="166442"/>
    <lineage>
        <taxon>Eukaryota</taxon>
        <taxon>Metazoa</taxon>
        <taxon>Ecdysozoa</taxon>
        <taxon>Arthropoda</taxon>
        <taxon>Hexapoda</taxon>
        <taxon>Insecta</taxon>
        <taxon>Pterygota</taxon>
        <taxon>Neoptera</taxon>
        <taxon>Endopterygota</taxon>
        <taxon>Hymenoptera</taxon>
        <taxon>Apocrita</taxon>
        <taxon>Aculeata</taxon>
        <taxon>Apoidea</taxon>
        <taxon>Anthophila</taxon>
        <taxon>Apidae</taxon>
        <taxon>Tetragonisca</taxon>
    </lineage>
</organism>
<evidence type="ECO:0000313" key="2">
    <source>
        <dbReference type="Proteomes" id="UP001432146"/>
    </source>
</evidence>
<comment type="caution">
    <text evidence="1">The sequence shown here is derived from an EMBL/GenBank/DDBJ whole genome shotgun (WGS) entry which is preliminary data.</text>
</comment>
<keyword evidence="2" id="KW-1185">Reference proteome</keyword>
<dbReference type="EMBL" id="JAWNGG020000113">
    <property type="protein sequence ID" value="KAK9301416.1"/>
    <property type="molecule type" value="Genomic_DNA"/>
</dbReference>
<dbReference type="AlphaFoldDB" id="A0AAW0ZUY7"/>
<reference evidence="1 2" key="1">
    <citation type="submission" date="2024-05" db="EMBL/GenBank/DDBJ databases">
        <title>The nuclear and mitochondrial genome assemblies of Tetragonisca angustula (Apidae: Meliponini), a tiny yet remarkable pollinator in the Neotropics.</title>
        <authorList>
            <person name="Ferrari R."/>
            <person name="Ricardo P.C."/>
            <person name="Dias F.C."/>
            <person name="Araujo N.S."/>
            <person name="Soares D.O."/>
            <person name="Zhou Q.-S."/>
            <person name="Zhu C.-D."/>
            <person name="Coutinho L."/>
            <person name="Airas M.C."/>
            <person name="Batista T.M."/>
        </authorList>
    </citation>
    <scope>NUCLEOTIDE SEQUENCE [LARGE SCALE GENOMIC DNA]</scope>
    <source>
        <strain evidence="1">ASF017062</strain>
        <tissue evidence="1">Abdomen</tissue>
    </source>
</reference>
<dbReference type="Proteomes" id="UP001432146">
    <property type="component" value="Unassembled WGS sequence"/>
</dbReference>
<protein>
    <submittedName>
        <fullName evidence="1">Uncharacterized protein</fullName>
    </submittedName>
</protein>
<name>A0AAW0ZUY7_9HYME</name>
<evidence type="ECO:0000313" key="1">
    <source>
        <dbReference type="EMBL" id="KAK9301416.1"/>
    </source>
</evidence>